<dbReference type="PANTHER" id="PTHR19851">
    <property type="entry name" value="OS02G0203500 PROTEIN"/>
    <property type="match status" value="1"/>
</dbReference>
<protein>
    <recommendedName>
        <fullName evidence="4">NB-ARC domain-containing protein</fullName>
    </recommendedName>
</protein>
<dbReference type="PANTHER" id="PTHR19851:SF7">
    <property type="entry name" value="F-BOX DOMAIN-CONTAINING PROTEIN"/>
    <property type="match status" value="1"/>
</dbReference>
<dbReference type="InterPro" id="IPR036388">
    <property type="entry name" value="WH-like_DNA-bd_sf"/>
</dbReference>
<dbReference type="OrthoDB" id="1872356at2759"/>
<accession>A0A9D4ZL03</accession>
<dbReference type="Gene3D" id="1.25.10.10">
    <property type="entry name" value="Leucine-rich Repeat Variant"/>
    <property type="match status" value="1"/>
</dbReference>
<evidence type="ECO:0000256" key="2">
    <source>
        <dbReference type="ARBA" id="ARBA00022737"/>
    </source>
</evidence>
<comment type="caution">
    <text evidence="5">The sequence shown here is derived from an EMBL/GenBank/DDBJ whole genome shotgun (WGS) entry which is preliminary data.</text>
</comment>
<name>A0A9D4ZL03_ADICA</name>
<proteinExistence type="predicted"/>
<keyword evidence="2" id="KW-0677">Repeat</keyword>
<evidence type="ECO:0000313" key="6">
    <source>
        <dbReference type="Proteomes" id="UP000886520"/>
    </source>
</evidence>
<dbReference type="Gene3D" id="1.10.8.430">
    <property type="entry name" value="Helical domain of apoptotic protease-activating factors"/>
    <property type="match status" value="1"/>
</dbReference>
<dbReference type="Gene3D" id="1.10.10.10">
    <property type="entry name" value="Winged helix-like DNA-binding domain superfamily/Winged helix DNA-binding domain"/>
    <property type="match status" value="1"/>
</dbReference>
<organism evidence="5 6">
    <name type="scientific">Adiantum capillus-veneris</name>
    <name type="common">Maidenhair fern</name>
    <dbReference type="NCBI Taxonomy" id="13818"/>
    <lineage>
        <taxon>Eukaryota</taxon>
        <taxon>Viridiplantae</taxon>
        <taxon>Streptophyta</taxon>
        <taxon>Embryophyta</taxon>
        <taxon>Tracheophyta</taxon>
        <taxon>Polypodiopsida</taxon>
        <taxon>Polypodiidae</taxon>
        <taxon>Polypodiales</taxon>
        <taxon>Pteridineae</taxon>
        <taxon>Pteridaceae</taxon>
        <taxon>Vittarioideae</taxon>
        <taxon>Adiantum</taxon>
    </lineage>
</organism>
<keyword evidence="6" id="KW-1185">Reference proteome</keyword>
<feature type="coiled-coil region" evidence="3">
    <location>
        <begin position="65"/>
        <end position="95"/>
    </location>
</feature>
<dbReference type="InterPro" id="IPR016024">
    <property type="entry name" value="ARM-type_fold"/>
</dbReference>
<gene>
    <name evidence="5" type="ORF">GOP47_0007516</name>
</gene>
<keyword evidence="1" id="KW-0150">Chloroplast</keyword>
<dbReference type="Gene3D" id="3.40.50.300">
    <property type="entry name" value="P-loop containing nucleotide triphosphate hydrolases"/>
    <property type="match status" value="1"/>
</dbReference>
<evidence type="ECO:0000259" key="4">
    <source>
        <dbReference type="Pfam" id="PF00931"/>
    </source>
</evidence>
<sequence>MSPALPIGEVCQVATILLQSIRSMGDSARNHREAIPKVLLLEGTVRQLMDVQMREQGKLHNKKHHVEQAKALESLQSLCEQLNQQVQKAKKIAQKRGLKLLLYNLRGALFGVSDLVHVASMMETLITSWLKLQNLPTEVREALQKNAGSLPVYLEVQSDHGYMPLAKADDIRELLQNSENRVLLVHGMSGIGKSSLARFVAAEPPERFTDGALELGFGQACSIAGASNDPLEYHNLLTTKLCIVLRKLGCKKEQLEGLSLDNACLLLQEVLTGKSYLIVLDDVWEVDITTRFTRLSGNNCKILVTTRNESVHSIADADKVEIREEDVKEVGKAILMYHTKLTGLPDLWEALLQRCGYHPLTISVIGEALSGETRREEWEKAIHNLSMYAAKATVPATYQTAHDSASTIFGSFQFSLRALGREARELFTSFALFLWNEPIPEICLEKMWAALKPHSLFRLEVGKLIKGSLIAKPDSKFCYRMHDMVSLFLDNELTEALKMLQFKEIFADHAGLTWVVAAAWLFRYGKPQTKKVAANYMKRALRSGTYVLEVTVLHTIVELLDYESSLAEVSITSELLVTSGKFKNILDAEIIYLISCGQVHPLTASAIAHYIGNVYSPKDYKRRANDLINAGVVRVLSSLFQNSDAGQVSESTYEALSVVYELVKIADATSSDTLLHDAPVKELVGLYFVGLAMDILERLCELGGEPVVEEIFEAGLWDKLANDCKDQLGLLWPRRERSIIKDRFLRLVSDQSQNDEDEEWSVSRSLEQESLLELHMVLKKASESLLNASSLSQSMGENTRHSNENDSVKQVIALDVLSVVKAALRGMRGAPAKAWEDIIRSTGVAQNMLERVTPYAPTQVRHIATECLWEISYHPSSISLLEEVLTGKFLDNLMCSITSADVEEEISCKLFEVLESLLNSSMRQDEIIKKGGIDMLFKLIMSQGEGRPKLQEKVLFYIVFSPLHVKRETRTWIEHLLEEGVVETLALLPTINHNPNFPVLPFWFLCKFGTSIAKTDRLQTTEQTKLAADFMWRMKLALPQVCNGMSGEDITSIEFLLKA</sequence>
<evidence type="ECO:0000256" key="3">
    <source>
        <dbReference type="SAM" id="Coils"/>
    </source>
</evidence>
<keyword evidence="1" id="KW-0934">Plastid</keyword>
<dbReference type="SUPFAM" id="SSF48371">
    <property type="entry name" value="ARM repeat"/>
    <property type="match status" value="1"/>
</dbReference>
<dbReference type="PRINTS" id="PR00364">
    <property type="entry name" value="DISEASERSIST"/>
</dbReference>
<reference evidence="5" key="1">
    <citation type="submission" date="2021-01" db="EMBL/GenBank/DDBJ databases">
        <title>Adiantum capillus-veneris genome.</title>
        <authorList>
            <person name="Fang Y."/>
            <person name="Liao Q."/>
        </authorList>
    </citation>
    <scope>NUCLEOTIDE SEQUENCE</scope>
    <source>
        <strain evidence="5">H3</strain>
        <tissue evidence="5">Leaf</tissue>
    </source>
</reference>
<dbReference type="InterPro" id="IPR042197">
    <property type="entry name" value="Apaf_helical"/>
</dbReference>
<dbReference type="Proteomes" id="UP000886520">
    <property type="component" value="Chromosome 7"/>
</dbReference>
<keyword evidence="3" id="KW-0175">Coiled coil</keyword>
<feature type="domain" description="NB-ARC" evidence="4">
    <location>
        <begin position="172"/>
        <end position="322"/>
    </location>
</feature>
<dbReference type="InterPro" id="IPR002182">
    <property type="entry name" value="NB-ARC"/>
</dbReference>
<evidence type="ECO:0000256" key="1">
    <source>
        <dbReference type="ARBA" id="ARBA00022528"/>
    </source>
</evidence>
<dbReference type="GO" id="GO:0043531">
    <property type="term" value="F:ADP binding"/>
    <property type="evidence" value="ECO:0007669"/>
    <property type="project" value="InterPro"/>
</dbReference>
<dbReference type="EMBL" id="JABFUD020000007">
    <property type="protein sequence ID" value="KAI5077692.1"/>
    <property type="molecule type" value="Genomic_DNA"/>
</dbReference>
<dbReference type="InterPro" id="IPR027417">
    <property type="entry name" value="P-loop_NTPase"/>
</dbReference>
<dbReference type="AlphaFoldDB" id="A0A9D4ZL03"/>
<evidence type="ECO:0000313" key="5">
    <source>
        <dbReference type="EMBL" id="KAI5077692.1"/>
    </source>
</evidence>
<dbReference type="SUPFAM" id="SSF52540">
    <property type="entry name" value="P-loop containing nucleoside triphosphate hydrolases"/>
    <property type="match status" value="1"/>
</dbReference>
<dbReference type="Pfam" id="PF00931">
    <property type="entry name" value="NB-ARC"/>
    <property type="match status" value="1"/>
</dbReference>
<dbReference type="InterPro" id="IPR011989">
    <property type="entry name" value="ARM-like"/>
</dbReference>